<evidence type="ECO:0000313" key="3">
    <source>
        <dbReference type="Proteomes" id="UP000244924"/>
    </source>
</evidence>
<accession>A0A2R8B441</accession>
<dbReference type="InterPro" id="IPR006342">
    <property type="entry name" value="FkbM_mtfrase"/>
</dbReference>
<gene>
    <name evidence="2" type="primary">fkbM</name>
    <name evidence="2" type="ORF">DEA8626_00912</name>
</gene>
<dbReference type="Proteomes" id="UP000244924">
    <property type="component" value="Unassembled WGS sequence"/>
</dbReference>
<dbReference type="GO" id="GO:0032259">
    <property type="term" value="P:methylation"/>
    <property type="evidence" value="ECO:0007669"/>
    <property type="project" value="UniProtKB-KW"/>
</dbReference>
<feature type="domain" description="Methyltransferase FkbM" evidence="1">
    <location>
        <begin position="45"/>
        <end position="211"/>
    </location>
</feature>
<dbReference type="GO" id="GO:0008171">
    <property type="term" value="F:O-methyltransferase activity"/>
    <property type="evidence" value="ECO:0007669"/>
    <property type="project" value="TreeGrafter"/>
</dbReference>
<keyword evidence="2" id="KW-0808">Transferase</keyword>
<keyword evidence="3" id="KW-1185">Reference proteome</keyword>
<dbReference type="Gene3D" id="3.40.50.150">
    <property type="entry name" value="Vaccinia Virus protein VP39"/>
    <property type="match status" value="1"/>
</dbReference>
<proteinExistence type="predicted"/>
<evidence type="ECO:0000313" key="2">
    <source>
        <dbReference type="EMBL" id="SPH17394.1"/>
    </source>
</evidence>
<reference evidence="2 3" key="1">
    <citation type="submission" date="2018-03" db="EMBL/GenBank/DDBJ databases">
        <authorList>
            <person name="Keele B.F."/>
        </authorList>
    </citation>
    <scope>NUCLEOTIDE SEQUENCE [LARGE SCALE GENOMIC DNA]</scope>
    <source>
        <strain evidence="2 3">CECT 8626</strain>
    </source>
</reference>
<sequence>MAELSVEEELAKLKRRQARNMRHAHAQGLMQGILSMLRPGDVVLDCGANVGAVTGPLAATGADVHSYEPDPWAFGVLSSAFADTPNVTLHNAAVGTSAGAIQLMRADNFDKNPKGASVKSTIVTGGRRIDEAEGSAIEVALVDLPATIRELVRNHGEIAFLKMDIEGAELELLETMLAEDLFAQIRLTVAETHEKKFRDLAPRFAELRRAVAERYPATKVNLDWI</sequence>
<dbReference type="EC" id="2.1.1.-" evidence="2"/>
<dbReference type="EMBL" id="OMOQ01000001">
    <property type="protein sequence ID" value="SPH17394.1"/>
    <property type="molecule type" value="Genomic_DNA"/>
</dbReference>
<dbReference type="PANTHER" id="PTHR36973">
    <property type="entry name" value="SLL1456 PROTEIN-RELATED"/>
    <property type="match status" value="1"/>
</dbReference>
<dbReference type="InterPro" id="IPR029063">
    <property type="entry name" value="SAM-dependent_MTases_sf"/>
</dbReference>
<evidence type="ECO:0000259" key="1">
    <source>
        <dbReference type="Pfam" id="PF05050"/>
    </source>
</evidence>
<dbReference type="SUPFAM" id="SSF53335">
    <property type="entry name" value="S-adenosyl-L-methionine-dependent methyltransferases"/>
    <property type="match status" value="1"/>
</dbReference>
<dbReference type="RefSeq" id="WP_245890756.1">
    <property type="nucleotide sequence ID" value="NZ_OMOQ01000001.1"/>
</dbReference>
<name>A0A2R8B441_9RHOB</name>
<dbReference type="InterPro" id="IPR053188">
    <property type="entry name" value="FkbM_Methyltransferase"/>
</dbReference>
<protein>
    <submittedName>
        <fullName evidence="2">31-O-demethyl-FK506 methyltransferase FkbM</fullName>
        <ecNumber evidence="2">2.1.1.-</ecNumber>
    </submittedName>
</protein>
<dbReference type="PANTHER" id="PTHR36973:SF4">
    <property type="entry name" value="NODULATION PROTEIN"/>
    <property type="match status" value="1"/>
</dbReference>
<dbReference type="Pfam" id="PF05050">
    <property type="entry name" value="Methyltransf_21"/>
    <property type="match status" value="1"/>
</dbReference>
<organism evidence="2 3">
    <name type="scientific">Albidovulum aquaemixtae</name>
    <dbReference type="NCBI Taxonomy" id="1542388"/>
    <lineage>
        <taxon>Bacteria</taxon>
        <taxon>Pseudomonadati</taxon>
        <taxon>Pseudomonadota</taxon>
        <taxon>Alphaproteobacteria</taxon>
        <taxon>Rhodobacterales</taxon>
        <taxon>Paracoccaceae</taxon>
        <taxon>Albidovulum</taxon>
    </lineage>
</organism>
<dbReference type="NCBIfam" id="TIGR01444">
    <property type="entry name" value="fkbM_fam"/>
    <property type="match status" value="1"/>
</dbReference>
<keyword evidence="2" id="KW-0489">Methyltransferase</keyword>
<dbReference type="AlphaFoldDB" id="A0A2R8B441"/>